<sequence length="104" mass="11716">MLAMDVSNAFFISQGNMRGPLFDHPNSSSARENSSQTVSFSKYRICAATTDKNGESIVGVTLQINKILMFCMVYFNLQRYRNRENLTSKLQPGGRVNGMSLWII</sequence>
<keyword evidence="2" id="KW-1185">Reference proteome</keyword>
<evidence type="ECO:0000313" key="2">
    <source>
        <dbReference type="Proteomes" id="UP001472677"/>
    </source>
</evidence>
<protein>
    <submittedName>
        <fullName evidence="1">Uncharacterized protein</fullName>
    </submittedName>
</protein>
<organism evidence="1 2">
    <name type="scientific">Hibiscus sabdariffa</name>
    <name type="common">roselle</name>
    <dbReference type="NCBI Taxonomy" id="183260"/>
    <lineage>
        <taxon>Eukaryota</taxon>
        <taxon>Viridiplantae</taxon>
        <taxon>Streptophyta</taxon>
        <taxon>Embryophyta</taxon>
        <taxon>Tracheophyta</taxon>
        <taxon>Spermatophyta</taxon>
        <taxon>Magnoliopsida</taxon>
        <taxon>eudicotyledons</taxon>
        <taxon>Gunneridae</taxon>
        <taxon>Pentapetalae</taxon>
        <taxon>rosids</taxon>
        <taxon>malvids</taxon>
        <taxon>Malvales</taxon>
        <taxon>Malvaceae</taxon>
        <taxon>Malvoideae</taxon>
        <taxon>Hibiscus</taxon>
    </lineage>
</organism>
<comment type="caution">
    <text evidence="1">The sequence shown here is derived from an EMBL/GenBank/DDBJ whole genome shotgun (WGS) entry which is preliminary data.</text>
</comment>
<dbReference type="EMBL" id="JBBPBM010000020">
    <property type="protein sequence ID" value="KAK8550213.1"/>
    <property type="molecule type" value="Genomic_DNA"/>
</dbReference>
<evidence type="ECO:0000313" key="1">
    <source>
        <dbReference type="EMBL" id="KAK8550213.1"/>
    </source>
</evidence>
<reference evidence="1 2" key="1">
    <citation type="journal article" date="2024" name="G3 (Bethesda)">
        <title>Genome assembly of Hibiscus sabdariffa L. provides insights into metabolisms of medicinal natural products.</title>
        <authorList>
            <person name="Kim T."/>
        </authorList>
    </citation>
    <scope>NUCLEOTIDE SEQUENCE [LARGE SCALE GENOMIC DNA]</scope>
    <source>
        <strain evidence="1">TK-2024</strain>
        <tissue evidence="1">Old leaves</tissue>
    </source>
</reference>
<dbReference type="Proteomes" id="UP001472677">
    <property type="component" value="Unassembled WGS sequence"/>
</dbReference>
<proteinExistence type="predicted"/>
<accession>A0ABR2DZ63</accession>
<name>A0ABR2DZ63_9ROSI</name>
<gene>
    <name evidence="1" type="ORF">V6N12_038934</name>
</gene>